<comment type="caution">
    <text evidence="2">The sequence shown here is derived from an EMBL/GenBank/DDBJ whole genome shotgun (WGS) entry which is preliminary data.</text>
</comment>
<keyword evidence="3" id="KW-1185">Reference proteome</keyword>
<keyword evidence="1" id="KW-0472">Membrane</keyword>
<evidence type="ECO:0000256" key="1">
    <source>
        <dbReference type="SAM" id="Phobius"/>
    </source>
</evidence>
<feature type="transmembrane region" description="Helical" evidence="1">
    <location>
        <begin position="12"/>
        <end position="38"/>
    </location>
</feature>
<protein>
    <submittedName>
        <fullName evidence="2">Uncharacterized protein</fullName>
    </submittedName>
</protein>
<gene>
    <name evidence="2" type="ORF">ACFFU4_15315</name>
</gene>
<organism evidence="2 3">
    <name type="scientific">Roseovarius ramblicola</name>
    <dbReference type="NCBI Taxonomy" id="2022336"/>
    <lineage>
        <taxon>Bacteria</taxon>
        <taxon>Pseudomonadati</taxon>
        <taxon>Pseudomonadota</taxon>
        <taxon>Alphaproteobacteria</taxon>
        <taxon>Rhodobacterales</taxon>
        <taxon>Roseobacteraceae</taxon>
        <taxon>Roseovarius</taxon>
    </lineage>
</organism>
<evidence type="ECO:0000313" key="2">
    <source>
        <dbReference type="EMBL" id="MFB9151119.1"/>
    </source>
</evidence>
<proteinExistence type="predicted"/>
<dbReference type="Proteomes" id="UP001589670">
    <property type="component" value="Unassembled WGS sequence"/>
</dbReference>
<accession>A0ABV5I4C5</accession>
<sequence length="41" mass="4304">MPSFRKTYRGAVVLFGVNADLLLFTATLVAALMAAGFLGSL</sequence>
<reference evidence="2 3" key="1">
    <citation type="submission" date="2024-09" db="EMBL/GenBank/DDBJ databases">
        <authorList>
            <person name="Sun Q."/>
            <person name="Mori K."/>
        </authorList>
    </citation>
    <scope>NUCLEOTIDE SEQUENCE [LARGE SCALE GENOMIC DNA]</scope>
    <source>
        <strain evidence="2 3">CECT 9424</strain>
    </source>
</reference>
<keyword evidence="1" id="KW-1133">Transmembrane helix</keyword>
<name>A0ABV5I4C5_9RHOB</name>
<keyword evidence="1" id="KW-0812">Transmembrane</keyword>
<dbReference type="EMBL" id="JBHMEC010000026">
    <property type="protein sequence ID" value="MFB9151119.1"/>
    <property type="molecule type" value="Genomic_DNA"/>
</dbReference>
<dbReference type="RefSeq" id="WP_377070689.1">
    <property type="nucleotide sequence ID" value="NZ_JBHMEC010000026.1"/>
</dbReference>
<evidence type="ECO:0000313" key="3">
    <source>
        <dbReference type="Proteomes" id="UP001589670"/>
    </source>
</evidence>